<dbReference type="InParanoid" id="A0A0D2AGN6"/>
<dbReference type="Gene3D" id="3.50.30.50">
    <property type="entry name" value="Putative cyclase"/>
    <property type="match status" value="1"/>
</dbReference>
<dbReference type="HOGENOM" id="CLU_030671_1_0_1"/>
<proteinExistence type="inferred from homology"/>
<comment type="similarity">
    <text evidence="1">Belongs to the Cyclase 1 superfamily.</text>
</comment>
<dbReference type="PANTHER" id="PTHR34861:SF10">
    <property type="entry name" value="CYCLASE"/>
    <property type="match status" value="1"/>
</dbReference>
<dbReference type="Pfam" id="PF04199">
    <property type="entry name" value="Cyclase"/>
    <property type="match status" value="1"/>
</dbReference>
<dbReference type="InterPro" id="IPR037175">
    <property type="entry name" value="KFase_sf"/>
</dbReference>
<name>A0A0D2AGN6_9PEZI</name>
<organism evidence="2 3">
    <name type="scientific">Verruconis gallopava</name>
    <dbReference type="NCBI Taxonomy" id="253628"/>
    <lineage>
        <taxon>Eukaryota</taxon>
        <taxon>Fungi</taxon>
        <taxon>Dikarya</taxon>
        <taxon>Ascomycota</taxon>
        <taxon>Pezizomycotina</taxon>
        <taxon>Dothideomycetes</taxon>
        <taxon>Pleosporomycetidae</taxon>
        <taxon>Venturiales</taxon>
        <taxon>Sympoventuriaceae</taxon>
        <taxon>Verruconis</taxon>
    </lineage>
</organism>
<dbReference type="GeneID" id="27311579"/>
<reference evidence="2 3" key="1">
    <citation type="submission" date="2015-01" db="EMBL/GenBank/DDBJ databases">
        <title>The Genome Sequence of Ochroconis gallopava CBS43764.</title>
        <authorList>
            <consortium name="The Broad Institute Genomics Platform"/>
            <person name="Cuomo C."/>
            <person name="de Hoog S."/>
            <person name="Gorbushina A."/>
            <person name="Stielow B."/>
            <person name="Teixiera M."/>
            <person name="Abouelleil A."/>
            <person name="Chapman S.B."/>
            <person name="Priest M."/>
            <person name="Young S.K."/>
            <person name="Wortman J."/>
            <person name="Nusbaum C."/>
            <person name="Birren B."/>
        </authorList>
    </citation>
    <scope>NUCLEOTIDE SEQUENCE [LARGE SCALE GENOMIC DNA]</scope>
    <source>
        <strain evidence="2 3">CBS 43764</strain>
    </source>
</reference>
<protein>
    <recommendedName>
        <fullName evidence="4">Cyclase</fullName>
    </recommendedName>
</protein>
<gene>
    <name evidence="2" type="ORF">PV09_03606</name>
</gene>
<dbReference type="GO" id="GO:0019441">
    <property type="term" value="P:L-tryptophan catabolic process to kynurenine"/>
    <property type="evidence" value="ECO:0007669"/>
    <property type="project" value="InterPro"/>
</dbReference>
<dbReference type="EMBL" id="KN847537">
    <property type="protein sequence ID" value="KIW05750.1"/>
    <property type="molecule type" value="Genomic_DNA"/>
</dbReference>
<evidence type="ECO:0000313" key="3">
    <source>
        <dbReference type="Proteomes" id="UP000053259"/>
    </source>
</evidence>
<accession>A0A0D2AGN6</accession>
<evidence type="ECO:0008006" key="4">
    <source>
        <dbReference type="Google" id="ProtNLM"/>
    </source>
</evidence>
<dbReference type="PANTHER" id="PTHR34861">
    <property type="match status" value="1"/>
</dbReference>
<dbReference type="AlphaFoldDB" id="A0A0D2AGN6"/>
<evidence type="ECO:0000313" key="2">
    <source>
        <dbReference type="EMBL" id="KIW05750.1"/>
    </source>
</evidence>
<evidence type="ECO:0000256" key="1">
    <source>
        <dbReference type="ARBA" id="ARBA00007865"/>
    </source>
</evidence>
<keyword evidence="3" id="KW-1185">Reference proteome</keyword>
<dbReference type="Proteomes" id="UP000053259">
    <property type="component" value="Unassembled WGS sequence"/>
</dbReference>
<dbReference type="InterPro" id="IPR007325">
    <property type="entry name" value="KFase/CYL"/>
</dbReference>
<dbReference type="OrthoDB" id="5396at2759"/>
<sequence>MKFDPNSNSLPKRSELPDIPGAPKGVAWFWGDDDELGRLNLLTNERRLAAAKLITTGETINLDWQYGLPDPPTFKREPFKHTIKPLGVAGHDDLYELNTQSGSQWDGFRHVGLIHNDKPLFYNNLTKEEVTTSTRCGVGAWAKAGIVGRGVLIDYWSYAQKHGKSYDPMSSHQISVSEILACAKEQGVEFKYGDIFITRTGFIDRYMSLDRAGREALVAGEWSEHKYVGVEQSEEMLDFLHDNYFAAVAGDQPSFETWPFPALTLHSYLLPRWGSPIGEMFDVEALAEACKKYGRYEFFFVSSPANVPGGVGSWPNAMAIF</sequence>
<dbReference type="GO" id="GO:0004061">
    <property type="term" value="F:arylformamidase activity"/>
    <property type="evidence" value="ECO:0007669"/>
    <property type="project" value="InterPro"/>
</dbReference>
<dbReference type="STRING" id="253628.A0A0D2AGN6"/>
<dbReference type="VEuPathDB" id="FungiDB:PV09_03606"/>
<dbReference type="RefSeq" id="XP_016215619.1">
    <property type="nucleotide sequence ID" value="XM_016356826.1"/>
</dbReference>
<dbReference type="SUPFAM" id="SSF102198">
    <property type="entry name" value="Putative cyclase"/>
    <property type="match status" value="1"/>
</dbReference>